<keyword evidence="6" id="KW-0028">Amino-acid biosynthesis</keyword>
<protein>
    <recommendedName>
        <fullName evidence="4 13">ATP phosphoribosyltransferase</fullName>
        <ecNumber evidence="4 13">2.4.2.17</ecNumber>
    </recommendedName>
</protein>
<evidence type="ECO:0000256" key="4">
    <source>
        <dbReference type="ARBA" id="ARBA00011946"/>
    </source>
</evidence>
<keyword evidence="8 15" id="KW-0808">Transferase</keyword>
<evidence type="ECO:0000256" key="1">
    <source>
        <dbReference type="ARBA" id="ARBA00000915"/>
    </source>
</evidence>
<evidence type="ECO:0000256" key="13">
    <source>
        <dbReference type="NCBIfam" id="TIGR00070"/>
    </source>
</evidence>
<comment type="function">
    <text evidence="12">Catalyzes the condensation of ATP and 5-phosphoribose 1-diphosphate to form N'-(5'-phosphoribosyl)-ATP (PR-ATP). Has a crucial role in the pathway because the rate of histidine biosynthesis seems to be controlled primarily by regulation of HisG enzymatic activity.</text>
</comment>
<dbReference type="GO" id="GO:0005737">
    <property type="term" value="C:cytoplasm"/>
    <property type="evidence" value="ECO:0007669"/>
    <property type="project" value="UniProtKB-SubCell"/>
</dbReference>
<proteinExistence type="predicted"/>
<evidence type="ECO:0000313" key="15">
    <source>
        <dbReference type="EMBL" id="AKQ99293.1"/>
    </source>
</evidence>
<keyword evidence="9" id="KW-0547">Nucleotide-binding</keyword>
<organism evidence="15">
    <name type="scientific">Actinomadura sp. ATCC 39365</name>
    <dbReference type="NCBI Taxonomy" id="1676613"/>
    <lineage>
        <taxon>Bacteria</taxon>
        <taxon>Bacillati</taxon>
        <taxon>Actinomycetota</taxon>
        <taxon>Actinomycetes</taxon>
        <taxon>Streptosporangiales</taxon>
        <taxon>Thermomonosporaceae</taxon>
        <taxon>Actinomadura</taxon>
    </lineage>
</organism>
<dbReference type="GO" id="GO:0005524">
    <property type="term" value="F:ATP binding"/>
    <property type="evidence" value="ECO:0007669"/>
    <property type="project" value="UniProtKB-KW"/>
</dbReference>
<reference evidence="15" key="1">
    <citation type="journal article" date="2017" name="Appl. Environ. Microbiol.">
        <title>Biosynthesis of 2' -chloropentostatin and 2' -amino-2' -deoxyadenosine highlights a single gene cluster performing two independent pathways in Actinomadura sp. ATCC 39365.</title>
        <authorList>
            <person name="Gao Y."/>
            <person name="Xu G."/>
            <person name="Wu P."/>
            <person name="Liu J."/>
            <person name="Cai Y.S."/>
            <person name="Deng Z."/>
            <person name="Chen W."/>
        </authorList>
    </citation>
    <scope>NUCLEOTIDE SEQUENCE</scope>
    <source>
        <strain evidence="15">ATCC 39365</strain>
    </source>
</reference>
<dbReference type="InterPro" id="IPR001348">
    <property type="entry name" value="ATP_PRibTrfase_HisG"/>
</dbReference>
<evidence type="ECO:0000256" key="11">
    <source>
        <dbReference type="ARBA" id="ARBA00023102"/>
    </source>
</evidence>
<evidence type="ECO:0000256" key="8">
    <source>
        <dbReference type="ARBA" id="ARBA00022679"/>
    </source>
</evidence>
<keyword evidence="11" id="KW-0368">Histidine biosynthesis</keyword>
<comment type="subcellular location">
    <subcellularLocation>
        <location evidence="2">Cytoplasm</location>
    </subcellularLocation>
</comment>
<dbReference type="PANTHER" id="PTHR21403:SF10">
    <property type="entry name" value="ATP PHOSPHORIBOSYLTRANSFERASE"/>
    <property type="match status" value="1"/>
</dbReference>
<dbReference type="PANTHER" id="PTHR21403">
    <property type="entry name" value="ATP PHOSPHORIBOSYLTRANSFERASE ATP-PRTASE"/>
    <property type="match status" value="1"/>
</dbReference>
<evidence type="ECO:0000256" key="3">
    <source>
        <dbReference type="ARBA" id="ARBA00004667"/>
    </source>
</evidence>
<dbReference type="InterPro" id="IPR013820">
    <property type="entry name" value="ATP_PRibTrfase_cat"/>
</dbReference>
<evidence type="ECO:0000256" key="7">
    <source>
        <dbReference type="ARBA" id="ARBA00022676"/>
    </source>
</evidence>
<evidence type="ECO:0000259" key="14">
    <source>
        <dbReference type="Pfam" id="PF01634"/>
    </source>
</evidence>
<evidence type="ECO:0000256" key="2">
    <source>
        <dbReference type="ARBA" id="ARBA00004496"/>
    </source>
</evidence>
<dbReference type="EMBL" id="KP025768">
    <property type="protein sequence ID" value="AKQ99293.1"/>
    <property type="molecule type" value="Genomic_DNA"/>
</dbReference>
<feature type="domain" description="ATP phosphoribosyltransferase catalytic" evidence="14">
    <location>
        <begin position="51"/>
        <end position="207"/>
    </location>
</feature>
<evidence type="ECO:0000256" key="9">
    <source>
        <dbReference type="ARBA" id="ARBA00022741"/>
    </source>
</evidence>
<comment type="pathway">
    <text evidence="3">Amino-acid biosynthesis; L-histidine biosynthesis; L-histidine from 5-phospho-alpha-D-ribose 1-diphosphate: step 1/9.</text>
</comment>
<dbReference type="GO" id="GO:0000105">
    <property type="term" value="P:L-histidine biosynthetic process"/>
    <property type="evidence" value="ECO:0007669"/>
    <property type="project" value="UniProtKB-UniRule"/>
</dbReference>
<evidence type="ECO:0000256" key="5">
    <source>
        <dbReference type="ARBA" id="ARBA00022490"/>
    </source>
</evidence>
<accession>A0A1U8X159</accession>
<evidence type="ECO:0000256" key="10">
    <source>
        <dbReference type="ARBA" id="ARBA00022840"/>
    </source>
</evidence>
<name>A0A1U8X159_9ACTN</name>
<dbReference type="AlphaFoldDB" id="A0A1U8X159"/>
<dbReference type="SUPFAM" id="SSF53850">
    <property type="entry name" value="Periplasmic binding protein-like II"/>
    <property type="match status" value="1"/>
</dbReference>
<evidence type="ECO:0000256" key="6">
    <source>
        <dbReference type="ARBA" id="ARBA00022605"/>
    </source>
</evidence>
<evidence type="ECO:0000256" key="12">
    <source>
        <dbReference type="ARBA" id="ARBA00024861"/>
    </source>
</evidence>
<dbReference type="GO" id="GO:0003879">
    <property type="term" value="F:ATP phosphoribosyltransferase activity"/>
    <property type="evidence" value="ECO:0007669"/>
    <property type="project" value="UniProtKB-UniRule"/>
</dbReference>
<keyword evidence="7 15" id="KW-0328">Glycosyltransferase</keyword>
<dbReference type="Pfam" id="PF01634">
    <property type="entry name" value="HisG"/>
    <property type="match status" value="1"/>
</dbReference>
<sequence length="288" mass="30412">MVSLALPKGTFLERPVLDLFAAAGLEVRRPSERSYRASIAYDGGVEVAFHKPREIPLAVERGVFDFGVTGTDWIEETGAKVELVEASGCVPPWRLVLAVPSGHPAVDAAGLPAGARVATGFPKISRQYFQSVPLPVRIVPSFGATEAKVPELADAVIETDGPGSALDEHDLRVVATLRTCLPQVVASPAAWRDARRRAAIQRVARLLASVDGGAAHVLLTVRTTTRDLPRVAGSMPERSWRAGTGLTENLVVVQGLAARRGLAETIGGILAAGALDVIESRVGKDVTP</sequence>
<dbReference type="EC" id="2.4.2.17" evidence="4 13"/>
<keyword evidence="5" id="KW-0963">Cytoplasm</keyword>
<comment type="catalytic activity">
    <reaction evidence="1">
        <text>1-(5-phospho-beta-D-ribosyl)-ATP + diphosphate = 5-phospho-alpha-D-ribose 1-diphosphate + ATP</text>
        <dbReference type="Rhea" id="RHEA:18473"/>
        <dbReference type="ChEBI" id="CHEBI:30616"/>
        <dbReference type="ChEBI" id="CHEBI:33019"/>
        <dbReference type="ChEBI" id="CHEBI:58017"/>
        <dbReference type="ChEBI" id="CHEBI:73183"/>
        <dbReference type="EC" id="2.4.2.17"/>
    </reaction>
</comment>
<keyword evidence="10" id="KW-0067">ATP-binding</keyword>
<dbReference type="Gene3D" id="3.40.190.10">
    <property type="entry name" value="Periplasmic binding protein-like II"/>
    <property type="match status" value="2"/>
</dbReference>
<dbReference type="NCBIfam" id="TIGR00070">
    <property type="entry name" value="hisG"/>
    <property type="match status" value="1"/>
</dbReference>
<dbReference type="UniPathway" id="UPA00031">
    <property type="reaction ID" value="UER00006"/>
</dbReference>